<keyword evidence="3" id="KW-1185">Reference proteome</keyword>
<evidence type="ECO:0000256" key="1">
    <source>
        <dbReference type="SAM" id="MobiDB-lite"/>
    </source>
</evidence>
<name>A0A9D3QDX8_MEGAT</name>
<evidence type="ECO:0000313" key="2">
    <source>
        <dbReference type="EMBL" id="KAG7484068.1"/>
    </source>
</evidence>
<dbReference type="EMBL" id="JAFDVH010000003">
    <property type="protein sequence ID" value="KAG7484068.1"/>
    <property type="molecule type" value="Genomic_DNA"/>
</dbReference>
<feature type="region of interest" description="Disordered" evidence="1">
    <location>
        <begin position="116"/>
        <end position="140"/>
    </location>
</feature>
<organism evidence="2 3">
    <name type="scientific">Megalops atlanticus</name>
    <name type="common">Tarpon</name>
    <name type="synonym">Clupea gigantea</name>
    <dbReference type="NCBI Taxonomy" id="7932"/>
    <lineage>
        <taxon>Eukaryota</taxon>
        <taxon>Metazoa</taxon>
        <taxon>Chordata</taxon>
        <taxon>Craniata</taxon>
        <taxon>Vertebrata</taxon>
        <taxon>Euteleostomi</taxon>
        <taxon>Actinopterygii</taxon>
        <taxon>Neopterygii</taxon>
        <taxon>Teleostei</taxon>
        <taxon>Elopiformes</taxon>
        <taxon>Megalopidae</taxon>
        <taxon>Megalops</taxon>
    </lineage>
</organism>
<sequence length="140" mass="15837">MRPKRSSIWPCNRKGRATPSTRASWWKVLTVPGEVGEVDQRMRGSSAYPQRLTALLVVLQETKNEISTAIASITPLRFTAPCMSCTQEQFNVINGIILFPLSQNDLKNMIVQRQRQELGKSEEQPDDGQIKLKAQRPLDD</sequence>
<evidence type="ECO:0000313" key="3">
    <source>
        <dbReference type="Proteomes" id="UP001046870"/>
    </source>
</evidence>
<accession>A0A9D3QDX8</accession>
<dbReference type="Proteomes" id="UP001046870">
    <property type="component" value="Chromosome 3"/>
</dbReference>
<gene>
    <name evidence="2" type="ORF">MATL_G00045190</name>
</gene>
<dbReference type="AlphaFoldDB" id="A0A9D3QDX8"/>
<proteinExistence type="predicted"/>
<comment type="caution">
    <text evidence="2">The sequence shown here is derived from an EMBL/GenBank/DDBJ whole genome shotgun (WGS) entry which is preliminary data.</text>
</comment>
<reference evidence="2" key="1">
    <citation type="submission" date="2021-01" db="EMBL/GenBank/DDBJ databases">
        <authorList>
            <person name="Zahm M."/>
            <person name="Roques C."/>
            <person name="Cabau C."/>
            <person name="Klopp C."/>
            <person name="Donnadieu C."/>
            <person name="Jouanno E."/>
            <person name="Lampietro C."/>
            <person name="Louis A."/>
            <person name="Herpin A."/>
            <person name="Echchiki A."/>
            <person name="Berthelot C."/>
            <person name="Parey E."/>
            <person name="Roest-Crollius H."/>
            <person name="Braasch I."/>
            <person name="Postlethwait J."/>
            <person name="Bobe J."/>
            <person name="Montfort J."/>
            <person name="Bouchez O."/>
            <person name="Begum T."/>
            <person name="Mejri S."/>
            <person name="Adams A."/>
            <person name="Chen W.-J."/>
            <person name="Guiguen Y."/>
        </authorList>
    </citation>
    <scope>NUCLEOTIDE SEQUENCE</scope>
    <source>
        <strain evidence="2">YG-15Mar2019-1</strain>
        <tissue evidence="2">Brain</tissue>
    </source>
</reference>
<protein>
    <submittedName>
        <fullName evidence="2">Uncharacterized protein</fullName>
    </submittedName>
</protein>